<reference evidence="3 4" key="1">
    <citation type="submission" date="2015-05" db="EMBL/GenBank/DDBJ databases">
        <title>Whole genome sequence and identification of bacterial endophytes from Costus igneus.</title>
        <authorList>
            <person name="Lee Y.P."/>
            <person name="Gan H.M."/>
            <person name="Eng W."/>
            <person name="Wheatley M.S."/>
            <person name="Caraballo A."/>
            <person name="Polter S."/>
            <person name="Savka M.A."/>
            <person name="Hudson A.O."/>
        </authorList>
    </citation>
    <scope>NUCLEOTIDE SEQUENCE [LARGE SCALE GENOMIC DNA]</scope>
    <source>
        <strain evidence="3 4">RIT379</strain>
    </source>
</reference>
<evidence type="ECO:0000313" key="4">
    <source>
        <dbReference type="Proteomes" id="UP000036045"/>
    </source>
</evidence>
<gene>
    <name evidence="3" type="ORF">ABW02_04210</name>
</gene>
<keyword evidence="3" id="KW-0489">Methyltransferase</keyword>
<name>A0A0J1IQ57_NIACI</name>
<proteinExistence type="predicted"/>
<dbReference type="PANTHER" id="PTHR43861">
    <property type="entry name" value="TRANS-ACONITATE 2-METHYLTRANSFERASE-RELATED"/>
    <property type="match status" value="1"/>
</dbReference>
<dbReference type="RefSeq" id="WP_047940647.1">
    <property type="nucleotide sequence ID" value="NZ_JARTLH010000008.1"/>
</dbReference>
<dbReference type="PATRIC" id="fig|1397.4.peg.2135"/>
<dbReference type="InterPro" id="IPR029063">
    <property type="entry name" value="SAM-dependent_MTases_sf"/>
</dbReference>
<dbReference type="GO" id="GO:0032259">
    <property type="term" value="P:methylation"/>
    <property type="evidence" value="ECO:0007669"/>
    <property type="project" value="UniProtKB-KW"/>
</dbReference>
<dbReference type="OrthoDB" id="9791837at2"/>
<keyword evidence="4" id="KW-1185">Reference proteome</keyword>
<accession>A0A0J1IQ57</accession>
<evidence type="ECO:0000259" key="2">
    <source>
        <dbReference type="Pfam" id="PF13649"/>
    </source>
</evidence>
<dbReference type="GO" id="GO:0008168">
    <property type="term" value="F:methyltransferase activity"/>
    <property type="evidence" value="ECO:0007669"/>
    <property type="project" value="UniProtKB-KW"/>
</dbReference>
<dbReference type="CDD" id="cd02440">
    <property type="entry name" value="AdoMet_MTases"/>
    <property type="match status" value="1"/>
</dbReference>
<dbReference type="SUPFAM" id="SSF53335">
    <property type="entry name" value="S-adenosyl-L-methionine-dependent methyltransferases"/>
    <property type="match status" value="1"/>
</dbReference>
<dbReference type="EMBL" id="LDPH01000002">
    <property type="protein sequence ID" value="KLV28094.1"/>
    <property type="molecule type" value="Genomic_DNA"/>
</dbReference>
<dbReference type="Pfam" id="PF13649">
    <property type="entry name" value="Methyltransf_25"/>
    <property type="match status" value="1"/>
</dbReference>
<sequence length="243" mass="28369">MAYTGSSLYDKEQFFESYRARRNRETSPNNSIESPILYELLGEVDGKSVLDLGCGDARFGIELLEKGAACYTGIEGSKRMFDEASHLLNGTTASVYHSTLEDWKFTNSKVDIVVSRLVFHYIKDLQPIFQGVYDQLNDNGKFIFSVQHPLCLSTFESSVSSKKRTNWIVDDYFSMGERIERWIDEEVVKYHRTIEEYFRLLKEAGFKITDLREGMPKRENFLHKEEYERRMRIPLFLIVSCEK</sequence>
<dbReference type="InterPro" id="IPR041698">
    <property type="entry name" value="Methyltransf_25"/>
</dbReference>
<dbReference type="Gene3D" id="3.40.50.150">
    <property type="entry name" value="Vaccinia Virus protein VP39"/>
    <property type="match status" value="1"/>
</dbReference>
<evidence type="ECO:0000256" key="1">
    <source>
        <dbReference type="ARBA" id="ARBA00022679"/>
    </source>
</evidence>
<evidence type="ECO:0000313" key="3">
    <source>
        <dbReference type="EMBL" id="KLV28094.1"/>
    </source>
</evidence>
<protein>
    <submittedName>
        <fullName evidence="3">Methyltransferase</fullName>
    </submittedName>
</protein>
<organism evidence="3 4">
    <name type="scientific">Niallia circulans</name>
    <name type="common">Bacillus circulans</name>
    <dbReference type="NCBI Taxonomy" id="1397"/>
    <lineage>
        <taxon>Bacteria</taxon>
        <taxon>Bacillati</taxon>
        <taxon>Bacillota</taxon>
        <taxon>Bacilli</taxon>
        <taxon>Bacillales</taxon>
        <taxon>Bacillaceae</taxon>
        <taxon>Niallia</taxon>
    </lineage>
</organism>
<comment type="caution">
    <text evidence="3">The sequence shown here is derived from an EMBL/GenBank/DDBJ whole genome shotgun (WGS) entry which is preliminary data.</text>
</comment>
<keyword evidence="1 3" id="KW-0808">Transferase</keyword>
<feature type="domain" description="Methyltransferase" evidence="2">
    <location>
        <begin position="49"/>
        <end position="140"/>
    </location>
</feature>
<dbReference type="Proteomes" id="UP000036045">
    <property type="component" value="Unassembled WGS sequence"/>
</dbReference>
<dbReference type="AlphaFoldDB" id="A0A0J1IQ57"/>